<dbReference type="Proteomes" id="UP001627154">
    <property type="component" value="Unassembled WGS sequence"/>
</dbReference>
<dbReference type="InterPro" id="IPR043502">
    <property type="entry name" value="DNA/RNA_pol_sf"/>
</dbReference>
<evidence type="ECO:0000313" key="2">
    <source>
        <dbReference type="Proteomes" id="UP001627154"/>
    </source>
</evidence>
<reference evidence="1 2" key="1">
    <citation type="journal article" date="2024" name="bioRxiv">
        <title>A reference genome for Trichogramma kaykai: A tiny desert-dwelling parasitoid wasp with competing sex-ratio distorters.</title>
        <authorList>
            <person name="Culotta J."/>
            <person name="Lindsey A.R."/>
        </authorList>
    </citation>
    <scope>NUCLEOTIDE SEQUENCE [LARGE SCALE GENOMIC DNA]</scope>
    <source>
        <strain evidence="1 2">KSX58</strain>
    </source>
</reference>
<protein>
    <recommendedName>
        <fullName evidence="3">Reverse transcriptase domain-containing protein</fullName>
    </recommendedName>
</protein>
<name>A0ABD2WA69_9HYME</name>
<dbReference type="EMBL" id="JBJJXI010000123">
    <property type="protein sequence ID" value="KAL3389619.1"/>
    <property type="molecule type" value="Genomic_DNA"/>
</dbReference>
<keyword evidence="2" id="KW-1185">Reference proteome</keyword>
<sequence length="132" mass="14963">MPDLWMDCVVGSNFIKTFQARHNLITNLCVIGPNKIPIPVEFVPVGSENSQKISAAGLSEKTQREREQLEKLLDEILLPKTGPLSHTDLIEHSIHSIKEGTKPIKQRYYPVSEKLKEELHQQVKDLLENGII</sequence>
<comment type="caution">
    <text evidence="1">The sequence shown here is derived from an EMBL/GenBank/DDBJ whole genome shotgun (WGS) entry which is preliminary data.</text>
</comment>
<proteinExistence type="predicted"/>
<dbReference type="AlphaFoldDB" id="A0ABD2WA69"/>
<dbReference type="SUPFAM" id="SSF56672">
    <property type="entry name" value="DNA/RNA polymerases"/>
    <property type="match status" value="1"/>
</dbReference>
<evidence type="ECO:0008006" key="3">
    <source>
        <dbReference type="Google" id="ProtNLM"/>
    </source>
</evidence>
<organism evidence="1 2">
    <name type="scientific">Trichogramma kaykai</name>
    <dbReference type="NCBI Taxonomy" id="54128"/>
    <lineage>
        <taxon>Eukaryota</taxon>
        <taxon>Metazoa</taxon>
        <taxon>Ecdysozoa</taxon>
        <taxon>Arthropoda</taxon>
        <taxon>Hexapoda</taxon>
        <taxon>Insecta</taxon>
        <taxon>Pterygota</taxon>
        <taxon>Neoptera</taxon>
        <taxon>Endopterygota</taxon>
        <taxon>Hymenoptera</taxon>
        <taxon>Apocrita</taxon>
        <taxon>Proctotrupomorpha</taxon>
        <taxon>Chalcidoidea</taxon>
        <taxon>Trichogrammatidae</taxon>
        <taxon>Trichogramma</taxon>
    </lineage>
</organism>
<dbReference type="Gene3D" id="3.10.10.10">
    <property type="entry name" value="HIV Type 1 Reverse Transcriptase, subunit A, domain 1"/>
    <property type="match status" value="1"/>
</dbReference>
<accession>A0ABD2WA69</accession>
<evidence type="ECO:0000313" key="1">
    <source>
        <dbReference type="EMBL" id="KAL3389619.1"/>
    </source>
</evidence>
<gene>
    <name evidence="1" type="ORF">TKK_015814</name>
</gene>
<dbReference type="GO" id="GO:0071897">
    <property type="term" value="P:DNA biosynthetic process"/>
    <property type="evidence" value="ECO:0007669"/>
    <property type="project" value="UniProtKB-ARBA"/>
</dbReference>